<organism evidence="12 13">
    <name type="scientific">Clytia hemisphaerica</name>
    <dbReference type="NCBI Taxonomy" id="252671"/>
    <lineage>
        <taxon>Eukaryota</taxon>
        <taxon>Metazoa</taxon>
        <taxon>Cnidaria</taxon>
        <taxon>Hydrozoa</taxon>
        <taxon>Hydroidolina</taxon>
        <taxon>Leptothecata</taxon>
        <taxon>Obeliida</taxon>
        <taxon>Clytiidae</taxon>
        <taxon>Clytia</taxon>
    </lineage>
</organism>
<evidence type="ECO:0000256" key="3">
    <source>
        <dbReference type="ARBA" id="ARBA00022676"/>
    </source>
</evidence>
<keyword evidence="13" id="KW-1185">Reference proteome</keyword>
<feature type="compositionally biased region" description="Low complexity" evidence="10">
    <location>
        <begin position="486"/>
        <end position="504"/>
    </location>
</feature>
<reference evidence="12" key="1">
    <citation type="submission" date="2021-01" db="UniProtKB">
        <authorList>
            <consortium name="EnsemblMetazoa"/>
        </authorList>
    </citation>
    <scope>IDENTIFICATION</scope>
</reference>
<dbReference type="PANTHER" id="PTHR11214:SF3">
    <property type="entry name" value="BETA-1,3-GALACTOSYLTRANSFERASE 6"/>
    <property type="match status" value="1"/>
</dbReference>
<dbReference type="OrthoDB" id="2139606at2759"/>
<comment type="subcellular location">
    <subcellularLocation>
        <location evidence="1">Golgi apparatus membrane</location>
        <topology evidence="1">Single-pass type II membrane protein</topology>
    </subcellularLocation>
</comment>
<evidence type="ECO:0000313" key="13">
    <source>
        <dbReference type="Proteomes" id="UP000594262"/>
    </source>
</evidence>
<evidence type="ECO:0000256" key="5">
    <source>
        <dbReference type="ARBA" id="ARBA00022692"/>
    </source>
</evidence>
<dbReference type="EnsemblMetazoa" id="CLYHEMT017159.1">
    <property type="protein sequence ID" value="CLYHEMP017159.1"/>
    <property type="gene ID" value="CLYHEMG017159"/>
</dbReference>
<evidence type="ECO:0000256" key="1">
    <source>
        <dbReference type="ARBA" id="ARBA00004323"/>
    </source>
</evidence>
<evidence type="ECO:0008006" key="14">
    <source>
        <dbReference type="Google" id="ProtNLM"/>
    </source>
</evidence>
<feature type="compositionally biased region" description="Polar residues" evidence="10">
    <location>
        <begin position="468"/>
        <end position="485"/>
    </location>
</feature>
<dbReference type="Pfam" id="PF01762">
    <property type="entry name" value="Galactosyl_T"/>
    <property type="match status" value="1"/>
</dbReference>
<feature type="transmembrane region" description="Helical" evidence="11">
    <location>
        <begin position="15"/>
        <end position="39"/>
    </location>
</feature>
<feature type="region of interest" description="Disordered" evidence="10">
    <location>
        <begin position="441"/>
        <end position="532"/>
    </location>
</feature>
<evidence type="ECO:0000256" key="10">
    <source>
        <dbReference type="SAM" id="MobiDB-lite"/>
    </source>
</evidence>
<dbReference type="GO" id="GO:0000139">
    <property type="term" value="C:Golgi membrane"/>
    <property type="evidence" value="ECO:0007669"/>
    <property type="project" value="UniProtKB-SubCell"/>
</dbReference>
<name>A0A7M5X3H0_9CNID</name>
<comment type="similarity">
    <text evidence="2">Belongs to the glycosyltransferase 31 family.</text>
</comment>
<evidence type="ECO:0000256" key="2">
    <source>
        <dbReference type="ARBA" id="ARBA00008661"/>
    </source>
</evidence>
<dbReference type="AlphaFoldDB" id="A0A7M5X3H0"/>
<proteinExistence type="inferred from homology"/>
<keyword evidence="7 11" id="KW-1133">Transmembrane helix</keyword>
<dbReference type="RefSeq" id="XP_066933814.1">
    <property type="nucleotide sequence ID" value="XM_067077713.1"/>
</dbReference>
<dbReference type="Gene3D" id="3.90.550.50">
    <property type="match status" value="1"/>
</dbReference>
<dbReference type="InterPro" id="IPR002659">
    <property type="entry name" value="Glyco_trans_31"/>
</dbReference>
<keyword evidence="3" id="KW-0328">Glycosyltransferase</keyword>
<dbReference type="Proteomes" id="UP000594262">
    <property type="component" value="Unplaced"/>
</dbReference>
<accession>A0A7M5X3H0</accession>
<feature type="compositionally biased region" description="Basic residues" evidence="10">
    <location>
        <begin position="510"/>
        <end position="519"/>
    </location>
</feature>
<evidence type="ECO:0000256" key="7">
    <source>
        <dbReference type="ARBA" id="ARBA00022989"/>
    </source>
</evidence>
<dbReference type="GeneID" id="136821481"/>
<evidence type="ECO:0000256" key="6">
    <source>
        <dbReference type="ARBA" id="ARBA00022968"/>
    </source>
</evidence>
<sequence>MSCYKNVFHRRTGKFGAFVAFALGFLFVFAILNIHYVIYSSSAKGITASTKDQIKKIQNNQTLRITGNNSTAATKSTSIPTTTPNFLNTTQTPTTESAIMKELYKIESSLKDFDNKFKKITSWEKYREHREKLKAFVHTSNVETSKKRYDMFHPHVLVDKVTLDCKRHYKVVVLVTSYAKHFERREWIRKAWGNQTFWNKTHENWQVIFNVGAVDSEVKETYKKLMVESQKYGDLLVLDIPEDFHKLSQKVMAALFWVYTTFSFEFVFKTDDDVFIHIHRLLLKLNTTWSDEHFIGHAMRGQPPERNKGRYGVSLKEWPGKYYDPYCSGGGYVLSHYIIEHMIPHFNWETPLKIDDAYIGHLVTLAGGKVYHDHRSFLMWNDWLEYLPTLVVTHPLKFADFREFVEVKVALEVGRIKTHEIQNFFSLNDYNIYKKQKKAWLSSTTQKPSKTTRKSMTIIRKPSRTTRKPLNTTQKPSRTTRKPLNTTQKPSRTTRKSTTITRKPLNTARKQSRTTRKPSRATQKQLRTTRKP</sequence>
<evidence type="ECO:0000256" key="4">
    <source>
        <dbReference type="ARBA" id="ARBA00022679"/>
    </source>
</evidence>
<dbReference type="GO" id="GO:0016758">
    <property type="term" value="F:hexosyltransferase activity"/>
    <property type="evidence" value="ECO:0007669"/>
    <property type="project" value="InterPro"/>
</dbReference>
<keyword evidence="4" id="KW-0808">Transferase</keyword>
<keyword evidence="6" id="KW-0735">Signal-anchor</keyword>
<protein>
    <recommendedName>
        <fullName evidence="14">Hexosyltransferase</fullName>
    </recommendedName>
</protein>
<keyword evidence="8" id="KW-0333">Golgi apparatus</keyword>
<evidence type="ECO:0000256" key="9">
    <source>
        <dbReference type="ARBA" id="ARBA00023136"/>
    </source>
</evidence>
<dbReference type="PANTHER" id="PTHR11214">
    <property type="entry name" value="BETA-1,3-N-ACETYLGLUCOSAMINYLTRANSFERASE"/>
    <property type="match status" value="1"/>
</dbReference>
<keyword evidence="9 11" id="KW-0472">Membrane</keyword>
<dbReference type="GO" id="GO:0006493">
    <property type="term" value="P:protein O-linked glycosylation"/>
    <property type="evidence" value="ECO:0007669"/>
    <property type="project" value="TreeGrafter"/>
</dbReference>
<evidence type="ECO:0000256" key="11">
    <source>
        <dbReference type="SAM" id="Phobius"/>
    </source>
</evidence>
<evidence type="ECO:0000256" key="8">
    <source>
        <dbReference type="ARBA" id="ARBA00023034"/>
    </source>
</evidence>
<keyword evidence="5 11" id="KW-0812">Transmembrane</keyword>
<evidence type="ECO:0000313" key="12">
    <source>
        <dbReference type="EnsemblMetazoa" id="CLYHEMP017159.1"/>
    </source>
</evidence>